<name>A0A6M3LHR9_9ZZZZ</name>
<protein>
    <submittedName>
        <fullName evidence="1">Uncharacterized protein</fullName>
    </submittedName>
</protein>
<reference evidence="1" key="1">
    <citation type="submission" date="2020-03" db="EMBL/GenBank/DDBJ databases">
        <title>The deep terrestrial virosphere.</title>
        <authorList>
            <person name="Holmfeldt K."/>
            <person name="Nilsson E."/>
            <person name="Simone D."/>
            <person name="Lopez-Fernandez M."/>
            <person name="Wu X."/>
            <person name="de Brujin I."/>
            <person name="Lundin D."/>
            <person name="Andersson A."/>
            <person name="Bertilsson S."/>
            <person name="Dopson M."/>
        </authorList>
    </citation>
    <scope>NUCLEOTIDE SEQUENCE</scope>
    <source>
        <strain evidence="1">MM415B04643</strain>
    </source>
</reference>
<sequence>MSDETKDTNGTAKRELISISIIAHPEYTGETIRTDKRYGDKLHKFSITAPAPRSEEGCQQIYGCSLESIIDAGYTQKWYGSRNVDNVIDENFAAGKDPNSEAVMNLVTNAASEQQFSAKEHVSQSKEMKELKNVLSTLKMTAAQAAIFLKNMPK</sequence>
<organism evidence="1">
    <name type="scientific">viral metagenome</name>
    <dbReference type="NCBI Taxonomy" id="1070528"/>
    <lineage>
        <taxon>unclassified sequences</taxon>
        <taxon>metagenomes</taxon>
        <taxon>organismal metagenomes</taxon>
    </lineage>
</organism>
<evidence type="ECO:0000313" key="1">
    <source>
        <dbReference type="EMBL" id="QJA92485.1"/>
    </source>
</evidence>
<gene>
    <name evidence="1" type="ORF">MM415B04643_0002</name>
</gene>
<dbReference type="EMBL" id="MT143071">
    <property type="protein sequence ID" value="QJA92485.1"/>
    <property type="molecule type" value="Genomic_DNA"/>
</dbReference>
<dbReference type="AlphaFoldDB" id="A0A6M3LHR9"/>
<proteinExistence type="predicted"/>
<accession>A0A6M3LHR9</accession>